<organism evidence="2 3">
    <name type="scientific">Tsukamurella conjunctivitidis</name>
    <dbReference type="NCBI Taxonomy" id="2592068"/>
    <lineage>
        <taxon>Bacteria</taxon>
        <taxon>Bacillati</taxon>
        <taxon>Actinomycetota</taxon>
        <taxon>Actinomycetes</taxon>
        <taxon>Mycobacteriales</taxon>
        <taxon>Tsukamurellaceae</taxon>
        <taxon>Tsukamurella</taxon>
    </lineage>
</organism>
<dbReference type="AlphaFoldDB" id="A0A5C5RZ09"/>
<dbReference type="PANTHER" id="PTHR36151:SF3">
    <property type="entry name" value="ER-BOUND OXYGENASE MPAB_MPAB'_RUBBER OXYGENASE CATALYTIC DOMAIN-CONTAINING PROTEIN"/>
    <property type="match status" value="1"/>
</dbReference>
<comment type="caution">
    <text evidence="2">The sequence shown here is derived from an EMBL/GenBank/DDBJ whole genome shotgun (WGS) entry which is preliminary data.</text>
</comment>
<feature type="domain" description="ER-bound oxygenase mpaB/mpaB'/Rubber oxygenase catalytic" evidence="1">
    <location>
        <begin position="31"/>
        <end position="281"/>
    </location>
</feature>
<protein>
    <submittedName>
        <fullName evidence="2">DUF2236 domain-containing protein</fullName>
    </submittedName>
</protein>
<proteinExistence type="predicted"/>
<reference evidence="2 3" key="1">
    <citation type="submission" date="2019-06" db="EMBL/GenBank/DDBJ databases">
        <title>Tsukamurella conjunctivitidis sp. nov., Tsukamurella assacharolytica sp. nov. and Tsukamurella sputae sp. nov. isolated from patients with conjunctivitis, bacteraemia (lymphoma) and respiratory infection (sputum) in Hong Kong.</title>
        <authorList>
            <person name="Teng J.L.L."/>
            <person name="Lee H.H."/>
            <person name="Fong J.Y.H."/>
            <person name="Fok K.M.N."/>
            <person name="Lau S.K.P."/>
            <person name="Woo P.C.Y."/>
        </authorList>
    </citation>
    <scope>NUCLEOTIDE SEQUENCE [LARGE SCALE GENOMIC DNA]</scope>
    <source>
        <strain evidence="2 3">HKU72</strain>
    </source>
</reference>
<evidence type="ECO:0000313" key="3">
    <source>
        <dbReference type="Proteomes" id="UP000319375"/>
    </source>
</evidence>
<dbReference type="OrthoDB" id="108890at2"/>
<name>A0A5C5RZ09_9ACTN</name>
<evidence type="ECO:0000259" key="1">
    <source>
        <dbReference type="Pfam" id="PF09995"/>
    </source>
</evidence>
<dbReference type="PANTHER" id="PTHR36151">
    <property type="entry name" value="BLR2777 PROTEIN"/>
    <property type="match status" value="1"/>
</dbReference>
<evidence type="ECO:0000313" key="2">
    <source>
        <dbReference type="EMBL" id="TWS28044.1"/>
    </source>
</evidence>
<dbReference type="EMBL" id="VIGX01000008">
    <property type="protein sequence ID" value="TWS28044.1"/>
    <property type="molecule type" value="Genomic_DNA"/>
</dbReference>
<keyword evidence="3" id="KW-1185">Reference proteome</keyword>
<dbReference type="RefSeq" id="WP_146487888.1">
    <property type="nucleotide sequence ID" value="NZ_VIGX01000008.1"/>
</dbReference>
<dbReference type="Proteomes" id="UP000319375">
    <property type="component" value="Unassembled WGS sequence"/>
</dbReference>
<dbReference type="GO" id="GO:0016491">
    <property type="term" value="F:oxidoreductase activity"/>
    <property type="evidence" value="ECO:0007669"/>
    <property type="project" value="InterPro"/>
</dbReference>
<dbReference type="InterPro" id="IPR018713">
    <property type="entry name" value="MPAB/Lcp_cat_dom"/>
</dbReference>
<gene>
    <name evidence="2" type="ORF">FK530_15230</name>
</gene>
<accession>A0A5C5RZ09</accession>
<sequence>MTSTADQQQFHLSLPAGRVDDGLFGPGSAAWKVWGHPAMIPGIMRSFVLDMVASAHAPAAMEDHSRYREDPIGRLNRTLFYFLTTVFADTPTVDAANTRLRRLHARITGTEPMSGARYSALDPYLQLGNYMLTWHSVYFSYEKLVGRLPADQEAQFFDEAATAFGRLSHDYDEIRAAAVRHGIAADRLPDHVPNTRDEYRELWAASEHLICVTTQTRRSLDAILHPKANGDLTKAAVLSTYPLLARAGVALIPREVRRVSGLDVSRARDTAALAAAAVAVAALDRTDAYAALLKRLCPHGSAVQGSALRSSSDD</sequence>
<dbReference type="Pfam" id="PF09995">
    <property type="entry name" value="MPAB_Lcp_cat"/>
    <property type="match status" value="1"/>
</dbReference>